<dbReference type="EMBL" id="JAUEPT010000130">
    <property type="protein sequence ID" value="KAK0430890.1"/>
    <property type="molecule type" value="Genomic_DNA"/>
</dbReference>
<evidence type="ECO:0000313" key="3">
    <source>
        <dbReference type="Proteomes" id="UP001175226"/>
    </source>
</evidence>
<comment type="caution">
    <text evidence="2">The sequence shown here is derived from an EMBL/GenBank/DDBJ whole genome shotgun (WGS) entry which is preliminary data.</text>
</comment>
<feature type="region of interest" description="Disordered" evidence="1">
    <location>
        <begin position="371"/>
        <end position="399"/>
    </location>
</feature>
<accession>A0AA39IW22</accession>
<feature type="region of interest" description="Disordered" evidence="1">
    <location>
        <begin position="157"/>
        <end position="210"/>
    </location>
</feature>
<dbReference type="AlphaFoldDB" id="A0AA39IW22"/>
<protein>
    <submittedName>
        <fullName evidence="2">Uncharacterized protein</fullName>
    </submittedName>
</protein>
<organism evidence="2 3">
    <name type="scientific">Armillaria borealis</name>
    <dbReference type="NCBI Taxonomy" id="47425"/>
    <lineage>
        <taxon>Eukaryota</taxon>
        <taxon>Fungi</taxon>
        <taxon>Dikarya</taxon>
        <taxon>Basidiomycota</taxon>
        <taxon>Agaricomycotina</taxon>
        <taxon>Agaricomycetes</taxon>
        <taxon>Agaricomycetidae</taxon>
        <taxon>Agaricales</taxon>
        <taxon>Marasmiineae</taxon>
        <taxon>Physalacriaceae</taxon>
        <taxon>Armillaria</taxon>
    </lineage>
</organism>
<gene>
    <name evidence="2" type="ORF">EV421DRAFT_236621</name>
</gene>
<sequence>MLPQFGEYVAFKLDPVASLKALDDPEVTKACEASQSDKTYVSCVTYLLSFPLPGVEYTSGNMTLLASGLPNDVPDAFIMSDMSVPVLPNTSNPLSRPPLQPTTPLPWPDCYHPTHAMTRCRMRNDAVIGGDWPDPKYRLTGWDQILLAQTYFSEDGERRGTIKREQEPSKASTDAAGEDISTDQPEECQASPITRPVPSEPDAESQYCPSVSEAGSGYAPSISVVGSRCSDAGSQIFGSDSSKGEARPTSAIVSSFFCSVLAKCLPCVPCLRADLYDDEVASISPSDPIWSHPIFGKRPPDTMPVIVLLDDLELIKPEDINDPWAFFQELEALKRIEEDFKERMKVKTQAEIQHARQKDEAFHVRIHSKMPKRVSMQEETAEPVTSDPTGMSGPAENPF</sequence>
<evidence type="ECO:0000256" key="1">
    <source>
        <dbReference type="SAM" id="MobiDB-lite"/>
    </source>
</evidence>
<reference evidence="2" key="1">
    <citation type="submission" date="2023-06" db="EMBL/GenBank/DDBJ databases">
        <authorList>
            <consortium name="Lawrence Berkeley National Laboratory"/>
            <person name="Ahrendt S."/>
            <person name="Sahu N."/>
            <person name="Indic B."/>
            <person name="Wong-Bajracharya J."/>
            <person name="Merenyi Z."/>
            <person name="Ke H.-M."/>
            <person name="Monk M."/>
            <person name="Kocsube S."/>
            <person name="Drula E."/>
            <person name="Lipzen A."/>
            <person name="Balint B."/>
            <person name="Henrissat B."/>
            <person name="Andreopoulos B."/>
            <person name="Martin F.M."/>
            <person name="Harder C.B."/>
            <person name="Rigling D."/>
            <person name="Ford K.L."/>
            <person name="Foster G.D."/>
            <person name="Pangilinan J."/>
            <person name="Papanicolaou A."/>
            <person name="Barry K."/>
            <person name="LaButti K."/>
            <person name="Viragh M."/>
            <person name="Koriabine M."/>
            <person name="Yan M."/>
            <person name="Riley R."/>
            <person name="Champramary S."/>
            <person name="Plett K.L."/>
            <person name="Tsai I.J."/>
            <person name="Slot J."/>
            <person name="Sipos G."/>
            <person name="Plett J."/>
            <person name="Nagy L.G."/>
            <person name="Grigoriev I.V."/>
        </authorList>
    </citation>
    <scope>NUCLEOTIDE SEQUENCE</scope>
    <source>
        <strain evidence="2">FPL87.14</strain>
    </source>
</reference>
<name>A0AA39IW22_9AGAR</name>
<dbReference type="Proteomes" id="UP001175226">
    <property type="component" value="Unassembled WGS sequence"/>
</dbReference>
<feature type="compositionally biased region" description="Acidic residues" evidence="1">
    <location>
        <begin position="176"/>
        <end position="186"/>
    </location>
</feature>
<keyword evidence="3" id="KW-1185">Reference proteome</keyword>
<evidence type="ECO:0000313" key="2">
    <source>
        <dbReference type="EMBL" id="KAK0430890.1"/>
    </source>
</evidence>
<proteinExistence type="predicted"/>
<feature type="compositionally biased region" description="Basic and acidic residues" evidence="1">
    <location>
        <begin position="157"/>
        <end position="168"/>
    </location>
</feature>